<organism evidence="8 9">
    <name type="scientific">Candidatus Flavonifractor merdipullorum</name>
    <dbReference type="NCBI Taxonomy" id="2838590"/>
    <lineage>
        <taxon>Bacteria</taxon>
        <taxon>Bacillati</taxon>
        <taxon>Bacillota</taxon>
        <taxon>Clostridia</taxon>
        <taxon>Eubacteriales</taxon>
        <taxon>Oscillospiraceae</taxon>
        <taxon>Flavonifractor</taxon>
    </lineage>
</organism>
<evidence type="ECO:0000256" key="1">
    <source>
        <dbReference type="ARBA" id="ARBA00006566"/>
    </source>
</evidence>
<dbReference type="InterPro" id="IPR014721">
    <property type="entry name" value="Ribsml_uS5_D2-typ_fold_subgr"/>
</dbReference>
<evidence type="ECO:0000313" key="8">
    <source>
        <dbReference type="EMBL" id="HIW92975.1"/>
    </source>
</evidence>
<dbReference type="Pfam" id="PF00288">
    <property type="entry name" value="GHMP_kinases_N"/>
    <property type="match status" value="1"/>
</dbReference>
<dbReference type="Gene3D" id="3.30.230.10">
    <property type="match status" value="1"/>
</dbReference>
<keyword evidence="5" id="KW-0067">ATP-binding</keyword>
<evidence type="ECO:0000313" key="9">
    <source>
        <dbReference type="Proteomes" id="UP000824192"/>
    </source>
</evidence>
<dbReference type="SUPFAM" id="SSF54211">
    <property type="entry name" value="Ribosomal protein S5 domain 2-like"/>
    <property type="match status" value="1"/>
</dbReference>
<evidence type="ECO:0000259" key="6">
    <source>
        <dbReference type="Pfam" id="PF00288"/>
    </source>
</evidence>
<accession>A0A9D1RSX0</accession>
<dbReference type="EMBL" id="DXGA01000007">
    <property type="protein sequence ID" value="HIW92975.1"/>
    <property type="molecule type" value="Genomic_DNA"/>
</dbReference>
<dbReference type="PRINTS" id="PR00473">
    <property type="entry name" value="GALCTOKINASE"/>
</dbReference>
<dbReference type="Gene3D" id="3.30.70.890">
    <property type="entry name" value="GHMP kinase, C-terminal domain"/>
    <property type="match status" value="1"/>
</dbReference>
<dbReference type="InterPro" id="IPR000705">
    <property type="entry name" value="Galactokinase"/>
</dbReference>
<dbReference type="PANTHER" id="PTHR10457:SF7">
    <property type="entry name" value="GALACTOKINASE-RELATED"/>
    <property type="match status" value="1"/>
</dbReference>
<evidence type="ECO:0000256" key="2">
    <source>
        <dbReference type="ARBA" id="ARBA00022679"/>
    </source>
</evidence>
<dbReference type="InterPro" id="IPR006204">
    <property type="entry name" value="GHMP_kinase_N_dom"/>
</dbReference>
<dbReference type="PANTHER" id="PTHR10457">
    <property type="entry name" value="MEVALONATE KINASE/GALACTOKINASE"/>
    <property type="match status" value="1"/>
</dbReference>
<sequence>MFPFIQLSKLLDDGALDETLAKLACTPAGVTPDHSRVRKVLDGFQSTFHPADDAPAALFSAPGRTELGGNHTDHQHGHVLAASVNLDLLSCAAPNGKRVIRICSEGWPVLEVDLDRLEPVAEEINSTGALVRGIAARIGQLGYPPVGFDAYVISDVLPGSGLSSSAAYETLIGVILNHFSCGDALDAVAIAQIGQYAENVFFGKPCGLMDQMASSVGGAVAIDFADPAKPVVRQIPVDLESKGYALCIIDSGADHADLTDEYAAIPAEMKAVASFCGGDVLRNVPEETFWQMLPSARVATGDRAILRAIHYYNDDRCAVQEADALAAGDFDTFLKLATASGVSSWTMLQNVCPAGATKEQAVSVALAVAQAALKGRGGCRVHGGGFAGTIQAFVPVDLLDSFKAETERVLGQGRCHVLSIRSVGGCVVAG</sequence>
<keyword evidence="4" id="KW-0418">Kinase</keyword>
<dbReference type="SUPFAM" id="SSF55060">
    <property type="entry name" value="GHMP Kinase, C-terminal domain"/>
    <property type="match status" value="1"/>
</dbReference>
<evidence type="ECO:0000256" key="4">
    <source>
        <dbReference type="ARBA" id="ARBA00022777"/>
    </source>
</evidence>
<feature type="domain" description="Galactokinase N-terminal" evidence="7">
    <location>
        <begin position="44"/>
        <end position="93"/>
    </location>
</feature>
<comment type="similarity">
    <text evidence="1">Belongs to the GHMP kinase family. GalK subfamily.</text>
</comment>
<protein>
    <submittedName>
        <fullName evidence="8">Galactokinase</fullName>
    </submittedName>
</protein>
<dbReference type="InterPro" id="IPR006203">
    <property type="entry name" value="GHMP_knse_ATP-bd_CS"/>
</dbReference>
<dbReference type="PIRSF" id="PIRSF000530">
    <property type="entry name" value="Galactokinase"/>
    <property type="match status" value="1"/>
</dbReference>
<dbReference type="InterPro" id="IPR006206">
    <property type="entry name" value="Mevalonate/galactokinase"/>
</dbReference>
<comment type="caution">
    <text evidence="8">The sequence shown here is derived from an EMBL/GenBank/DDBJ whole genome shotgun (WGS) entry which is preliminary data.</text>
</comment>
<feature type="domain" description="GHMP kinase N-terminal" evidence="6">
    <location>
        <begin position="131"/>
        <end position="218"/>
    </location>
</feature>
<dbReference type="PROSITE" id="PS00627">
    <property type="entry name" value="GHMP_KINASES_ATP"/>
    <property type="match status" value="1"/>
</dbReference>
<dbReference type="Pfam" id="PF10509">
    <property type="entry name" value="GalKase_gal_bdg"/>
    <property type="match status" value="1"/>
</dbReference>
<keyword evidence="3" id="KW-0547">Nucleotide-binding</keyword>
<proteinExistence type="inferred from homology"/>
<dbReference type="GO" id="GO:0004335">
    <property type="term" value="F:galactokinase activity"/>
    <property type="evidence" value="ECO:0007669"/>
    <property type="project" value="InterPro"/>
</dbReference>
<dbReference type="InterPro" id="IPR036554">
    <property type="entry name" value="GHMP_kinase_C_sf"/>
</dbReference>
<dbReference type="Proteomes" id="UP000824192">
    <property type="component" value="Unassembled WGS sequence"/>
</dbReference>
<dbReference type="GO" id="GO:0006012">
    <property type="term" value="P:galactose metabolic process"/>
    <property type="evidence" value="ECO:0007669"/>
    <property type="project" value="InterPro"/>
</dbReference>
<evidence type="ECO:0000259" key="7">
    <source>
        <dbReference type="Pfam" id="PF10509"/>
    </source>
</evidence>
<reference evidence="8" key="2">
    <citation type="submission" date="2021-04" db="EMBL/GenBank/DDBJ databases">
        <authorList>
            <person name="Gilroy R."/>
        </authorList>
    </citation>
    <scope>NUCLEOTIDE SEQUENCE</scope>
    <source>
        <strain evidence="8">ChiGjej6B6-1540</strain>
    </source>
</reference>
<reference evidence="8" key="1">
    <citation type="journal article" date="2021" name="PeerJ">
        <title>Extensive microbial diversity within the chicken gut microbiome revealed by metagenomics and culture.</title>
        <authorList>
            <person name="Gilroy R."/>
            <person name="Ravi A."/>
            <person name="Getino M."/>
            <person name="Pursley I."/>
            <person name="Horton D.L."/>
            <person name="Alikhan N.F."/>
            <person name="Baker D."/>
            <person name="Gharbi K."/>
            <person name="Hall N."/>
            <person name="Watson M."/>
            <person name="Adriaenssens E.M."/>
            <person name="Foster-Nyarko E."/>
            <person name="Jarju S."/>
            <person name="Secka A."/>
            <person name="Antonio M."/>
            <person name="Oren A."/>
            <person name="Chaudhuri R.R."/>
            <person name="La Ragione R."/>
            <person name="Hildebrand F."/>
            <person name="Pallen M.J."/>
        </authorList>
    </citation>
    <scope>NUCLEOTIDE SEQUENCE</scope>
    <source>
        <strain evidence="8">ChiGjej6B6-1540</strain>
    </source>
</reference>
<dbReference type="PRINTS" id="PR00959">
    <property type="entry name" value="MEVGALKINASE"/>
</dbReference>
<dbReference type="InterPro" id="IPR020568">
    <property type="entry name" value="Ribosomal_Su5_D2-typ_SF"/>
</dbReference>
<dbReference type="GO" id="GO:0005524">
    <property type="term" value="F:ATP binding"/>
    <property type="evidence" value="ECO:0007669"/>
    <property type="project" value="UniProtKB-KW"/>
</dbReference>
<name>A0A9D1RSX0_9FIRM</name>
<gene>
    <name evidence="8" type="ORF">H9868_00370</name>
</gene>
<evidence type="ECO:0000256" key="3">
    <source>
        <dbReference type="ARBA" id="ARBA00022741"/>
    </source>
</evidence>
<dbReference type="AlphaFoldDB" id="A0A9D1RSX0"/>
<dbReference type="GO" id="GO:0005829">
    <property type="term" value="C:cytosol"/>
    <property type="evidence" value="ECO:0007669"/>
    <property type="project" value="TreeGrafter"/>
</dbReference>
<dbReference type="InterPro" id="IPR019539">
    <property type="entry name" value="GalKase_N"/>
</dbReference>
<evidence type="ECO:0000256" key="5">
    <source>
        <dbReference type="ARBA" id="ARBA00022840"/>
    </source>
</evidence>
<keyword evidence="2" id="KW-0808">Transferase</keyword>